<dbReference type="InterPro" id="IPR029055">
    <property type="entry name" value="Ntn_hydrolases_N"/>
</dbReference>
<evidence type="ECO:0000256" key="6">
    <source>
        <dbReference type="ARBA" id="ARBA00022576"/>
    </source>
</evidence>
<evidence type="ECO:0000256" key="2">
    <source>
        <dbReference type="ARBA" id="ARBA00004496"/>
    </source>
</evidence>
<feature type="active site" description="Nucleophile; for GATase activity" evidence="10">
    <location>
        <position position="2"/>
    </location>
</feature>
<evidence type="ECO:0000259" key="12">
    <source>
        <dbReference type="PROSITE" id="PS51464"/>
    </source>
</evidence>
<dbReference type="GO" id="GO:0004360">
    <property type="term" value="F:glutamine-fructose-6-phosphate transaminase (isomerizing) activity"/>
    <property type="evidence" value="ECO:0007669"/>
    <property type="project" value="UniProtKB-UniRule"/>
</dbReference>
<feature type="active site" description="For Fru-6P isomerization activity" evidence="10">
    <location>
        <position position="605"/>
    </location>
</feature>
<evidence type="ECO:0000259" key="11">
    <source>
        <dbReference type="PROSITE" id="PS51278"/>
    </source>
</evidence>
<keyword evidence="8" id="KW-0677">Repeat</keyword>
<dbReference type="Pfam" id="PF01380">
    <property type="entry name" value="SIS"/>
    <property type="match status" value="2"/>
</dbReference>
<protein>
    <recommendedName>
        <fullName evidence="4 10">Glutamine--fructose-6-phosphate aminotransferase [isomerizing]</fullName>
        <ecNumber evidence="3 10">2.6.1.16</ecNumber>
    </recommendedName>
    <alternativeName>
        <fullName evidence="10">D-fructose-6-phosphate amidotransferase</fullName>
    </alternativeName>
    <alternativeName>
        <fullName evidence="10">GFAT</fullName>
    </alternativeName>
    <alternativeName>
        <fullName evidence="10">Glucosamine-6-phosphate synthase</fullName>
    </alternativeName>
    <alternativeName>
        <fullName evidence="10">Hexosephosphate aminotransferase</fullName>
    </alternativeName>
    <alternativeName>
        <fullName evidence="10">L-glutamine--D-fructose-6-phosphate amidotransferase</fullName>
    </alternativeName>
</protein>
<dbReference type="CDD" id="cd05008">
    <property type="entry name" value="SIS_GlmS_GlmD_1"/>
    <property type="match status" value="1"/>
</dbReference>
<comment type="function">
    <text evidence="10">Catalyzes the first step in hexosamine metabolism, converting fructose-6P into glucosamine-6P using glutamine as a nitrogen source.</text>
</comment>
<evidence type="ECO:0000256" key="7">
    <source>
        <dbReference type="ARBA" id="ARBA00022679"/>
    </source>
</evidence>
<reference evidence="13 14" key="1">
    <citation type="submission" date="2018-05" db="EMBL/GenBank/DDBJ databases">
        <title>A metagenomic window into the 2 km-deep terrestrial subsurface aquifer revealed taxonomically and functionally diverse microbial community comprising novel uncultured bacterial lineages.</title>
        <authorList>
            <person name="Kadnikov V.V."/>
            <person name="Mardanov A.V."/>
            <person name="Beletsky A.V."/>
            <person name="Banks D."/>
            <person name="Pimenov N.V."/>
            <person name="Frank Y.A."/>
            <person name="Karnachuk O.V."/>
            <person name="Ravin N.V."/>
        </authorList>
    </citation>
    <scope>NUCLEOTIDE SEQUENCE [LARGE SCALE GENOMIC DNA]</scope>
    <source>
        <strain evidence="13">BY5</strain>
    </source>
</reference>
<keyword evidence="6 10" id="KW-0032">Aminotransferase</keyword>
<evidence type="ECO:0000256" key="3">
    <source>
        <dbReference type="ARBA" id="ARBA00012916"/>
    </source>
</evidence>
<dbReference type="GO" id="GO:0097367">
    <property type="term" value="F:carbohydrate derivative binding"/>
    <property type="evidence" value="ECO:0007669"/>
    <property type="project" value="InterPro"/>
</dbReference>
<keyword evidence="7 10" id="KW-0808">Transferase</keyword>
<evidence type="ECO:0000256" key="1">
    <source>
        <dbReference type="ARBA" id="ARBA00001031"/>
    </source>
</evidence>
<dbReference type="InterPro" id="IPR047084">
    <property type="entry name" value="GFAT_N"/>
</dbReference>
<dbReference type="GO" id="GO:0005829">
    <property type="term" value="C:cytosol"/>
    <property type="evidence" value="ECO:0007669"/>
    <property type="project" value="TreeGrafter"/>
</dbReference>
<dbReference type="GO" id="GO:0006002">
    <property type="term" value="P:fructose 6-phosphate metabolic process"/>
    <property type="evidence" value="ECO:0007669"/>
    <property type="project" value="TreeGrafter"/>
</dbReference>
<dbReference type="FunFam" id="3.40.50.10490:FF:000001">
    <property type="entry name" value="Glutamine--fructose-6-phosphate aminotransferase [isomerizing]"/>
    <property type="match status" value="1"/>
</dbReference>
<dbReference type="InterPro" id="IPR035490">
    <property type="entry name" value="GlmS/FrlB_SIS"/>
</dbReference>
<dbReference type="GO" id="GO:0006047">
    <property type="term" value="P:UDP-N-acetylglucosamine metabolic process"/>
    <property type="evidence" value="ECO:0007669"/>
    <property type="project" value="TreeGrafter"/>
</dbReference>
<dbReference type="Gene3D" id="3.60.20.10">
    <property type="entry name" value="Glutamine Phosphoribosylpyrophosphate, subunit 1, domain 1"/>
    <property type="match status" value="1"/>
</dbReference>
<dbReference type="GO" id="GO:0005975">
    <property type="term" value="P:carbohydrate metabolic process"/>
    <property type="evidence" value="ECO:0007669"/>
    <property type="project" value="UniProtKB-UniRule"/>
</dbReference>
<feature type="domain" description="Glutamine amidotransferase type-2" evidence="11">
    <location>
        <begin position="2"/>
        <end position="218"/>
    </location>
</feature>
<gene>
    <name evidence="10" type="primary">glmS</name>
    <name evidence="13" type="ORF">OZSIB_2970</name>
</gene>
<dbReference type="FunFam" id="3.60.20.10:FF:000006">
    <property type="entry name" value="Glutamine--fructose-6-phosphate aminotransferase [isomerizing]"/>
    <property type="match status" value="1"/>
</dbReference>
<dbReference type="GO" id="GO:0006487">
    <property type="term" value="P:protein N-linked glycosylation"/>
    <property type="evidence" value="ECO:0007669"/>
    <property type="project" value="TreeGrafter"/>
</dbReference>
<evidence type="ECO:0000256" key="4">
    <source>
        <dbReference type="ARBA" id="ARBA00016090"/>
    </source>
</evidence>
<sequence length="610" mass="66512">MCGIIGYIGDQPANEVIFDGLTRLEYRGYDSAGIAVLDGGRIVLAKDVGKLRHLREILVTNFPSRASPGIGHTRWATHGRPSSFNAHPHGDCRGTLMVAHNGIIENYMKLKRALTAAGHVFQSETDTEVLAHLIESHYQGDLEAAVLKALADVEGAYALVVLHRDHPDQLVCVRKESPLIVGLGRGEQFIASDVTAIMQHTRQVVYLENGEGAVVRRDGVTFFDLAGRHLAKTPTTLDWNPVAAEKGGFPHFMLKEIYEQPQVIRNTIGGRTSEEEGKIYLTELGLSGPDIFRTQRIVMVGCGTAFYAGCVGKYLIEQLVRVPVECDLASEFRYRQPLVDGNTLVVAISQSGETADTLAAVREARARGAKVLGIVNAKESSLTREVDGLVYIHAGPEIGVASTKAYIGMLTAQVLLALLLGKIRGVLDTAFVQQTIRDLKVLPQLIERLLADTSGIRALAEKFKDARNFLYLGRGINFPTAMEGALKLKEISYIHAEAYAAGEMKHGPIALIDKDLPVMAIAANQGAYDKLVSNLKEVQARSGTVIAVASERNEEIRHVTEYVIPIPDCPDILSPILSVIPLQLFAYYVADLRGLDVDQPRNLAKSVTVE</sequence>
<dbReference type="InterPro" id="IPR001347">
    <property type="entry name" value="SIS_dom"/>
</dbReference>
<dbReference type="InterPro" id="IPR035466">
    <property type="entry name" value="GlmS/AgaS_SIS"/>
</dbReference>
<evidence type="ECO:0000256" key="10">
    <source>
        <dbReference type="HAMAP-Rule" id="MF_00164"/>
    </source>
</evidence>
<dbReference type="SUPFAM" id="SSF56235">
    <property type="entry name" value="N-terminal nucleophile aminohydrolases (Ntn hydrolases)"/>
    <property type="match status" value="1"/>
</dbReference>
<dbReference type="InterPro" id="IPR005855">
    <property type="entry name" value="GFAT"/>
</dbReference>
<dbReference type="HAMAP" id="MF_00164">
    <property type="entry name" value="GlmS"/>
    <property type="match status" value="1"/>
</dbReference>
<dbReference type="CDD" id="cd05009">
    <property type="entry name" value="SIS_GlmS_GlmD_2"/>
    <property type="match status" value="1"/>
</dbReference>
<name>A0A367ZS26_9BACT</name>
<dbReference type="PANTHER" id="PTHR10937:SF0">
    <property type="entry name" value="GLUTAMINE--FRUCTOSE-6-PHOSPHATE TRANSAMINASE (ISOMERIZING)"/>
    <property type="match status" value="1"/>
</dbReference>
<evidence type="ECO:0000313" key="14">
    <source>
        <dbReference type="Proteomes" id="UP000252355"/>
    </source>
</evidence>
<dbReference type="SUPFAM" id="SSF53697">
    <property type="entry name" value="SIS domain"/>
    <property type="match status" value="1"/>
</dbReference>
<feature type="domain" description="SIS" evidence="12">
    <location>
        <begin position="459"/>
        <end position="600"/>
    </location>
</feature>
<evidence type="ECO:0000313" key="13">
    <source>
        <dbReference type="EMBL" id="RCK80657.1"/>
    </source>
</evidence>
<dbReference type="CDD" id="cd00714">
    <property type="entry name" value="GFAT"/>
    <property type="match status" value="1"/>
</dbReference>
<accession>A0A367ZS26</accession>
<dbReference type="PANTHER" id="PTHR10937">
    <property type="entry name" value="GLUCOSAMINE--FRUCTOSE-6-PHOSPHATE AMINOTRANSFERASE, ISOMERIZING"/>
    <property type="match status" value="1"/>
</dbReference>
<comment type="subunit">
    <text evidence="10">Homodimer.</text>
</comment>
<dbReference type="EC" id="2.6.1.16" evidence="3 10"/>
<comment type="catalytic activity">
    <reaction evidence="1 10">
        <text>D-fructose 6-phosphate + L-glutamine = D-glucosamine 6-phosphate + L-glutamate</text>
        <dbReference type="Rhea" id="RHEA:13237"/>
        <dbReference type="ChEBI" id="CHEBI:29985"/>
        <dbReference type="ChEBI" id="CHEBI:58359"/>
        <dbReference type="ChEBI" id="CHEBI:58725"/>
        <dbReference type="ChEBI" id="CHEBI:61527"/>
        <dbReference type="EC" id="2.6.1.16"/>
    </reaction>
</comment>
<dbReference type="FunFam" id="3.40.50.10490:FF:000002">
    <property type="entry name" value="Glutamine--fructose-6-phosphate aminotransferase [isomerizing]"/>
    <property type="match status" value="1"/>
</dbReference>
<evidence type="ECO:0000256" key="9">
    <source>
        <dbReference type="ARBA" id="ARBA00022962"/>
    </source>
</evidence>
<dbReference type="InterPro" id="IPR017932">
    <property type="entry name" value="GATase_2_dom"/>
</dbReference>
<dbReference type="PROSITE" id="PS51278">
    <property type="entry name" value="GATASE_TYPE_2"/>
    <property type="match status" value="1"/>
</dbReference>
<dbReference type="NCBIfam" id="NF001484">
    <property type="entry name" value="PRK00331.1"/>
    <property type="match status" value="1"/>
</dbReference>
<dbReference type="PROSITE" id="PS51464">
    <property type="entry name" value="SIS"/>
    <property type="match status" value="2"/>
</dbReference>
<evidence type="ECO:0000256" key="8">
    <source>
        <dbReference type="ARBA" id="ARBA00022737"/>
    </source>
</evidence>
<evidence type="ECO:0000256" key="5">
    <source>
        <dbReference type="ARBA" id="ARBA00022490"/>
    </source>
</evidence>
<dbReference type="NCBIfam" id="TIGR01135">
    <property type="entry name" value="glmS"/>
    <property type="match status" value="1"/>
</dbReference>
<dbReference type="Pfam" id="PF13522">
    <property type="entry name" value="GATase_6"/>
    <property type="match status" value="1"/>
</dbReference>
<keyword evidence="5 10" id="KW-0963">Cytoplasm</keyword>
<organism evidence="13 14">
    <name type="scientific">Candidatus Ozemobacter sibiricus</name>
    <dbReference type="NCBI Taxonomy" id="2268124"/>
    <lineage>
        <taxon>Bacteria</taxon>
        <taxon>Candidatus Ozemobacteria</taxon>
        <taxon>Candidatus Ozemobacterales</taxon>
        <taxon>Candidatus Ozemobacteraceae</taxon>
        <taxon>Candidatus Ozemobacter</taxon>
    </lineage>
</organism>
<dbReference type="EMBL" id="QOQW01000005">
    <property type="protein sequence ID" value="RCK80657.1"/>
    <property type="molecule type" value="Genomic_DNA"/>
</dbReference>
<proteinExistence type="inferred from homology"/>
<dbReference type="InterPro" id="IPR046348">
    <property type="entry name" value="SIS_dom_sf"/>
</dbReference>
<dbReference type="Proteomes" id="UP000252355">
    <property type="component" value="Unassembled WGS sequence"/>
</dbReference>
<dbReference type="AlphaFoldDB" id="A0A367ZS26"/>
<comment type="caution">
    <text evidence="13">The sequence shown here is derived from an EMBL/GenBank/DDBJ whole genome shotgun (WGS) entry which is preliminary data.</text>
</comment>
<dbReference type="GO" id="GO:0046349">
    <property type="term" value="P:amino sugar biosynthetic process"/>
    <property type="evidence" value="ECO:0007669"/>
    <property type="project" value="UniProtKB-ARBA"/>
</dbReference>
<keyword evidence="9" id="KW-0315">Glutamine amidotransferase</keyword>
<feature type="initiator methionine" description="Removed" evidence="10">
    <location>
        <position position="1"/>
    </location>
</feature>
<dbReference type="Gene3D" id="3.40.50.10490">
    <property type="entry name" value="Glucose-6-phosphate isomerase like protein, domain 1"/>
    <property type="match status" value="2"/>
</dbReference>
<feature type="domain" description="SIS" evidence="12">
    <location>
        <begin position="287"/>
        <end position="426"/>
    </location>
</feature>
<comment type="subcellular location">
    <subcellularLocation>
        <location evidence="2 10">Cytoplasm</location>
    </subcellularLocation>
</comment>